<sequence length="81" mass="8903">MDKYTPQERAEVTGARDFKGGPGLNSQNVPRGKRSRAEIQPPVARSCVRVGCCGPSSHGVSAFIAFLDRNGLKQYRGHQFR</sequence>
<protein>
    <submittedName>
        <fullName evidence="2">Uncharacterized protein</fullName>
    </submittedName>
</protein>
<accession>A0A834I488</accession>
<evidence type="ECO:0000256" key="1">
    <source>
        <dbReference type="SAM" id="MobiDB-lite"/>
    </source>
</evidence>
<reference evidence="2" key="1">
    <citation type="submission" date="2020-08" db="EMBL/GenBank/DDBJ databases">
        <title>Genome sequencing and assembly of the red palm weevil Rhynchophorus ferrugineus.</title>
        <authorList>
            <person name="Dias G.B."/>
            <person name="Bergman C.M."/>
            <person name="Manee M."/>
        </authorList>
    </citation>
    <scope>NUCLEOTIDE SEQUENCE</scope>
    <source>
        <strain evidence="2">AA-2017</strain>
        <tissue evidence="2">Whole larva</tissue>
    </source>
</reference>
<feature type="region of interest" description="Disordered" evidence="1">
    <location>
        <begin position="1"/>
        <end position="41"/>
    </location>
</feature>
<organism evidence="2 3">
    <name type="scientific">Rhynchophorus ferrugineus</name>
    <name type="common">Red palm weevil</name>
    <name type="synonym">Curculio ferrugineus</name>
    <dbReference type="NCBI Taxonomy" id="354439"/>
    <lineage>
        <taxon>Eukaryota</taxon>
        <taxon>Metazoa</taxon>
        <taxon>Ecdysozoa</taxon>
        <taxon>Arthropoda</taxon>
        <taxon>Hexapoda</taxon>
        <taxon>Insecta</taxon>
        <taxon>Pterygota</taxon>
        <taxon>Neoptera</taxon>
        <taxon>Endopterygota</taxon>
        <taxon>Coleoptera</taxon>
        <taxon>Polyphaga</taxon>
        <taxon>Cucujiformia</taxon>
        <taxon>Curculionidae</taxon>
        <taxon>Dryophthorinae</taxon>
        <taxon>Rhynchophorus</taxon>
    </lineage>
</organism>
<name>A0A834I488_RHYFE</name>
<evidence type="ECO:0000313" key="2">
    <source>
        <dbReference type="EMBL" id="KAF7272301.1"/>
    </source>
</evidence>
<comment type="caution">
    <text evidence="2">The sequence shown here is derived from an EMBL/GenBank/DDBJ whole genome shotgun (WGS) entry which is preliminary data.</text>
</comment>
<dbReference type="Proteomes" id="UP000625711">
    <property type="component" value="Unassembled WGS sequence"/>
</dbReference>
<proteinExistence type="predicted"/>
<keyword evidence="3" id="KW-1185">Reference proteome</keyword>
<evidence type="ECO:0000313" key="3">
    <source>
        <dbReference type="Proteomes" id="UP000625711"/>
    </source>
</evidence>
<gene>
    <name evidence="2" type="ORF">GWI33_014904</name>
</gene>
<dbReference type="EMBL" id="JAACXV010013787">
    <property type="protein sequence ID" value="KAF7272301.1"/>
    <property type="molecule type" value="Genomic_DNA"/>
</dbReference>
<feature type="compositionally biased region" description="Basic and acidic residues" evidence="1">
    <location>
        <begin position="1"/>
        <end position="19"/>
    </location>
</feature>
<dbReference type="OrthoDB" id="9979538at2759"/>
<dbReference type="AlphaFoldDB" id="A0A834I488"/>